<proteinExistence type="predicted"/>
<dbReference type="EMBL" id="MRDB01000105">
    <property type="protein sequence ID" value="RKL24038.1"/>
    <property type="molecule type" value="Genomic_DNA"/>
</dbReference>
<dbReference type="Proteomes" id="UP000283569">
    <property type="component" value="Unassembled WGS sequence"/>
</dbReference>
<name>A0A420S476_GIBIN</name>
<reference evidence="1 2" key="1">
    <citation type="journal article" date="2018" name="Sci. Rep.">
        <title>Characterisation of pathogen-specific regions and novel effector candidates in Fusarium oxysporum f. sp. cepae.</title>
        <authorList>
            <person name="Armitage A.D."/>
            <person name="Taylor A."/>
            <person name="Sobczyk M.K."/>
            <person name="Baxter L."/>
            <person name="Greenfield B.P."/>
            <person name="Bates H.J."/>
            <person name="Wilson F."/>
            <person name="Jackson A.C."/>
            <person name="Ott S."/>
            <person name="Harrison R.J."/>
            <person name="Clarkson J.P."/>
        </authorList>
    </citation>
    <scope>NUCLEOTIDE SEQUENCE [LARGE SCALE GENOMIC DNA]</scope>
    <source>
        <strain evidence="1 2">Fp_A8</strain>
    </source>
</reference>
<sequence length="205" mass="22263">MEAIVNSAEIASAVTLKNVLGHQAATPFYIWANEDCDNRTDSFDEAKEIRLSFFNLGMANVHICDANGVEVVDREIEAHEALVSAGYFAGERRPDVKPTFPGCFMVNDPEDPQGFAIVGDGIGALILEAYDQLIEPEDASPQVQDPVSSGADCTVLQAFTQVLRDRGELAPEAIDKLHDECDVDQLWSEIGPIIDRFGAGAYSTN</sequence>
<gene>
    <name evidence="1" type="ORF">BFJ72_g14412</name>
</gene>
<evidence type="ECO:0000313" key="1">
    <source>
        <dbReference type="EMBL" id="RKL24038.1"/>
    </source>
</evidence>
<comment type="caution">
    <text evidence="1">The sequence shown here is derived from an EMBL/GenBank/DDBJ whole genome shotgun (WGS) entry which is preliminary data.</text>
</comment>
<protein>
    <submittedName>
        <fullName evidence="1">Uncharacterized protein</fullName>
    </submittedName>
</protein>
<dbReference type="AlphaFoldDB" id="A0A420S476"/>
<accession>A0A420S476</accession>
<evidence type="ECO:0000313" key="2">
    <source>
        <dbReference type="Proteomes" id="UP000283569"/>
    </source>
</evidence>
<organism evidence="1 2">
    <name type="scientific">Gibberella intermedia</name>
    <name type="common">Bulb rot disease fungus</name>
    <name type="synonym">Fusarium proliferatum</name>
    <dbReference type="NCBI Taxonomy" id="948311"/>
    <lineage>
        <taxon>Eukaryota</taxon>
        <taxon>Fungi</taxon>
        <taxon>Dikarya</taxon>
        <taxon>Ascomycota</taxon>
        <taxon>Pezizomycotina</taxon>
        <taxon>Sordariomycetes</taxon>
        <taxon>Hypocreomycetidae</taxon>
        <taxon>Hypocreales</taxon>
        <taxon>Nectriaceae</taxon>
        <taxon>Fusarium</taxon>
        <taxon>Fusarium fujikuroi species complex</taxon>
    </lineage>
</organism>